<keyword evidence="2" id="KW-0689">Ribosomal protein</keyword>
<dbReference type="Proteomes" id="UP001165289">
    <property type="component" value="Unassembled WGS sequence"/>
</dbReference>
<sequence length="310" mass="36065">MHQHLLLLVRCITHSKLPPRLLRSETQLRYKNTRKPLPPLTPRDQERENYWEAVMTYLDPKDDPISEKQLGKSSSIWRPQEGASSKMKIKSKSRPNYDYEIDLEPFDSYASIIDSKEKGKSLNRRYDEVLSGAYLSMDEPSGDFTKRQDRIPQNKTPSNQNRDPETKEISTSKKDIQTGTIDVQTQTEVPKDPITEVEDFEEHETKPLEPEPNFLEMLRESNWMKMGDPRKKKFRGIVINQVGNQVYVDYGYKFFGVFKVPDGMEPSQLKIGTKLLILVKELELTQHFLGEESMFSLLESEIEFDSIITQ</sequence>
<organism evidence="2 3">
    <name type="scientific">Oopsacas minuta</name>
    <dbReference type="NCBI Taxonomy" id="111878"/>
    <lineage>
        <taxon>Eukaryota</taxon>
        <taxon>Metazoa</taxon>
        <taxon>Porifera</taxon>
        <taxon>Hexactinellida</taxon>
        <taxon>Hexasterophora</taxon>
        <taxon>Lyssacinosida</taxon>
        <taxon>Leucopsacidae</taxon>
        <taxon>Oopsacas</taxon>
    </lineage>
</organism>
<keyword evidence="2" id="KW-0687">Ribonucleoprotein</keyword>
<protein>
    <submittedName>
        <fullName evidence="2">28S ribosomal protein S28, mitochondrial</fullName>
    </submittedName>
</protein>
<comment type="caution">
    <text evidence="2">The sequence shown here is derived from an EMBL/GenBank/DDBJ whole genome shotgun (WGS) entry which is preliminary data.</text>
</comment>
<feature type="region of interest" description="Disordered" evidence="1">
    <location>
        <begin position="136"/>
        <end position="174"/>
    </location>
</feature>
<dbReference type="PANTHER" id="PTHR13447:SF2">
    <property type="entry name" value="SMALL RIBOSOMAL SUBUNIT PROTEIN BS1M"/>
    <property type="match status" value="1"/>
</dbReference>
<dbReference type="InterPro" id="IPR019375">
    <property type="entry name" value="Ribosomal_bS1m"/>
</dbReference>
<dbReference type="GO" id="GO:0005763">
    <property type="term" value="C:mitochondrial small ribosomal subunit"/>
    <property type="evidence" value="ECO:0007669"/>
    <property type="project" value="TreeGrafter"/>
</dbReference>
<keyword evidence="3" id="KW-1185">Reference proteome</keyword>
<proteinExistence type="predicted"/>
<feature type="compositionally biased region" description="Basic and acidic residues" evidence="1">
    <location>
        <begin position="162"/>
        <end position="174"/>
    </location>
</feature>
<gene>
    <name evidence="2" type="ORF">LOD99_15374</name>
</gene>
<evidence type="ECO:0000256" key="1">
    <source>
        <dbReference type="SAM" id="MobiDB-lite"/>
    </source>
</evidence>
<dbReference type="EMBL" id="JAKMXF010000088">
    <property type="protein sequence ID" value="KAI6658574.1"/>
    <property type="molecule type" value="Genomic_DNA"/>
</dbReference>
<name>A0AAV7KBQ8_9METZ</name>
<reference evidence="2 3" key="1">
    <citation type="journal article" date="2023" name="BMC Biol.">
        <title>The compact genome of the sponge Oopsacas minuta (Hexactinellida) is lacking key metazoan core genes.</title>
        <authorList>
            <person name="Santini S."/>
            <person name="Schenkelaars Q."/>
            <person name="Jourda C."/>
            <person name="Duchesne M."/>
            <person name="Belahbib H."/>
            <person name="Rocher C."/>
            <person name="Selva M."/>
            <person name="Riesgo A."/>
            <person name="Vervoort M."/>
            <person name="Leys S.P."/>
            <person name="Kodjabachian L."/>
            <person name="Le Bivic A."/>
            <person name="Borchiellini C."/>
            <person name="Claverie J.M."/>
            <person name="Renard E."/>
        </authorList>
    </citation>
    <scope>NUCLEOTIDE SEQUENCE [LARGE SCALE GENOMIC DNA]</scope>
    <source>
        <strain evidence="2">SPO-2</strain>
    </source>
</reference>
<accession>A0AAV7KBQ8</accession>
<dbReference type="AlphaFoldDB" id="A0AAV7KBQ8"/>
<dbReference type="Pfam" id="PF10246">
    <property type="entry name" value="MRP-S35"/>
    <property type="match status" value="1"/>
</dbReference>
<evidence type="ECO:0000313" key="2">
    <source>
        <dbReference type="EMBL" id="KAI6658574.1"/>
    </source>
</evidence>
<dbReference type="PANTHER" id="PTHR13447">
    <property type="entry name" value="MITOCHONDRIAL 28S RIBOSOMAL PROTEIN S28"/>
    <property type="match status" value="1"/>
</dbReference>
<evidence type="ECO:0000313" key="3">
    <source>
        <dbReference type="Proteomes" id="UP001165289"/>
    </source>
</evidence>
<feature type="region of interest" description="Disordered" evidence="1">
    <location>
        <begin position="62"/>
        <end position="92"/>
    </location>
</feature>